<evidence type="ECO:0000256" key="9">
    <source>
        <dbReference type="ARBA" id="ARBA00023303"/>
    </source>
</evidence>
<dbReference type="NCBIfam" id="TIGR00220">
    <property type="entry name" value="mscL"/>
    <property type="match status" value="1"/>
</dbReference>
<evidence type="ECO:0000313" key="12">
    <source>
        <dbReference type="Proteomes" id="UP000663499"/>
    </source>
</evidence>
<dbReference type="GO" id="GO:0008381">
    <property type="term" value="F:mechanosensitive monoatomic ion channel activity"/>
    <property type="evidence" value="ECO:0007669"/>
    <property type="project" value="UniProtKB-UniRule"/>
</dbReference>
<keyword evidence="7 10" id="KW-0406">Ion transport</keyword>
<dbReference type="NCBIfam" id="NF001843">
    <property type="entry name" value="PRK00567.1-4"/>
    <property type="match status" value="1"/>
</dbReference>
<evidence type="ECO:0000256" key="3">
    <source>
        <dbReference type="ARBA" id="ARBA00022448"/>
    </source>
</evidence>
<dbReference type="Gene3D" id="1.10.1200.120">
    <property type="entry name" value="Large-conductance mechanosensitive channel, MscL, domain 1"/>
    <property type="match status" value="1"/>
</dbReference>
<dbReference type="PROSITE" id="PS01327">
    <property type="entry name" value="MSCL"/>
    <property type="match status" value="1"/>
</dbReference>
<dbReference type="InterPro" id="IPR001185">
    <property type="entry name" value="MS_channel"/>
</dbReference>
<dbReference type="PANTHER" id="PTHR30266">
    <property type="entry name" value="MECHANOSENSITIVE CHANNEL MSCL"/>
    <property type="match status" value="1"/>
</dbReference>
<dbReference type="AlphaFoldDB" id="A0A974XFF1"/>
<evidence type="ECO:0000256" key="1">
    <source>
        <dbReference type="ARBA" id="ARBA00004651"/>
    </source>
</evidence>
<comment type="caution">
    <text evidence="10">Lacks conserved residue(s) required for the propagation of feature annotation.</text>
</comment>
<dbReference type="PANTHER" id="PTHR30266:SF2">
    <property type="entry name" value="LARGE-CONDUCTANCE MECHANOSENSITIVE CHANNEL"/>
    <property type="match status" value="1"/>
</dbReference>
<evidence type="ECO:0000256" key="8">
    <source>
        <dbReference type="ARBA" id="ARBA00023136"/>
    </source>
</evidence>
<keyword evidence="5 10" id="KW-0812">Transmembrane</keyword>
<keyword evidence="4 10" id="KW-1003">Cell membrane</keyword>
<evidence type="ECO:0000256" key="10">
    <source>
        <dbReference type="HAMAP-Rule" id="MF_00115"/>
    </source>
</evidence>
<comment type="subunit">
    <text evidence="10">Homopentamer.</text>
</comment>
<dbReference type="InterPro" id="IPR036019">
    <property type="entry name" value="MscL_channel"/>
</dbReference>
<evidence type="ECO:0000256" key="5">
    <source>
        <dbReference type="ARBA" id="ARBA00022692"/>
    </source>
</evidence>
<keyword evidence="3 10" id="KW-0813">Transport</keyword>
<dbReference type="RefSeq" id="WP_207300205.1">
    <property type="nucleotide sequence ID" value="NZ_CP071444.1"/>
</dbReference>
<evidence type="ECO:0000256" key="6">
    <source>
        <dbReference type="ARBA" id="ARBA00022989"/>
    </source>
</evidence>
<comment type="similarity">
    <text evidence="2 10">Belongs to the MscL family.</text>
</comment>
<sequence length="144" mass="15636">MIKEFKEFALKGNMMDLAVGIIIGGAFGKIISSLVNDIIMPLIGLLIGKMDFTNLFAVLGDGSYVTLADAQAAGALTLNYGLFINNIIDFIVIAFSIFLVVKKMNSMRKKEEAPAPVTTKQCPFCFGEVHLDATRCPHCTSQLN</sequence>
<organism evidence="11 12">
    <name type="scientific">Alkalibacter rhizosphaerae</name>
    <dbReference type="NCBI Taxonomy" id="2815577"/>
    <lineage>
        <taxon>Bacteria</taxon>
        <taxon>Bacillati</taxon>
        <taxon>Bacillota</taxon>
        <taxon>Clostridia</taxon>
        <taxon>Eubacteriales</taxon>
        <taxon>Eubacteriaceae</taxon>
        <taxon>Alkalibacter</taxon>
    </lineage>
</organism>
<dbReference type="NCBIfam" id="NF010557">
    <property type="entry name" value="PRK13952.1"/>
    <property type="match status" value="1"/>
</dbReference>
<keyword evidence="12" id="KW-1185">Reference proteome</keyword>
<feature type="transmembrane region" description="Helical" evidence="10">
    <location>
        <begin position="80"/>
        <end position="101"/>
    </location>
</feature>
<dbReference type="KEGG" id="alka:J0B03_01905"/>
<evidence type="ECO:0000256" key="7">
    <source>
        <dbReference type="ARBA" id="ARBA00023065"/>
    </source>
</evidence>
<keyword evidence="6 10" id="KW-1133">Transmembrane helix</keyword>
<dbReference type="HAMAP" id="MF_00115">
    <property type="entry name" value="MscL"/>
    <property type="match status" value="1"/>
</dbReference>
<name>A0A974XFF1_9FIRM</name>
<dbReference type="EMBL" id="CP071444">
    <property type="protein sequence ID" value="QSX08864.1"/>
    <property type="molecule type" value="Genomic_DNA"/>
</dbReference>
<comment type="subcellular location">
    <subcellularLocation>
        <location evidence="1 10">Cell membrane</location>
        <topology evidence="1 10">Multi-pass membrane protein</topology>
    </subcellularLocation>
</comment>
<dbReference type="SUPFAM" id="SSF81330">
    <property type="entry name" value="Gated mechanosensitive channel"/>
    <property type="match status" value="1"/>
</dbReference>
<accession>A0A974XFF1</accession>
<gene>
    <name evidence="10 11" type="primary">mscL</name>
    <name evidence="11" type="ORF">J0B03_01905</name>
</gene>
<dbReference type="Pfam" id="PF01741">
    <property type="entry name" value="MscL"/>
    <property type="match status" value="1"/>
</dbReference>
<comment type="function">
    <text evidence="10">Channel that opens in response to stretch forces in the membrane lipid bilayer. May participate in the regulation of osmotic pressure changes within the cell.</text>
</comment>
<dbReference type="Proteomes" id="UP000663499">
    <property type="component" value="Chromosome"/>
</dbReference>
<keyword evidence="9 10" id="KW-0407">Ion channel</keyword>
<dbReference type="InterPro" id="IPR019823">
    <property type="entry name" value="Mechanosensitive_channel_CS"/>
</dbReference>
<dbReference type="GO" id="GO:0005886">
    <property type="term" value="C:plasma membrane"/>
    <property type="evidence" value="ECO:0007669"/>
    <property type="project" value="UniProtKB-SubCell"/>
</dbReference>
<reference evidence="11" key="1">
    <citation type="submission" date="2021-03" db="EMBL/GenBank/DDBJ databases">
        <title>Alkalibacter marinus sp. nov., isolated from tidal flat sediment.</title>
        <authorList>
            <person name="Namirimu T."/>
            <person name="Yang J.-A."/>
            <person name="Yang S.-H."/>
            <person name="Kim Y.-J."/>
            <person name="Kwon K.K."/>
        </authorList>
    </citation>
    <scope>NUCLEOTIDE SEQUENCE</scope>
    <source>
        <strain evidence="11">ES005</strain>
    </source>
</reference>
<keyword evidence="8 10" id="KW-0472">Membrane</keyword>
<evidence type="ECO:0000256" key="4">
    <source>
        <dbReference type="ARBA" id="ARBA00022475"/>
    </source>
</evidence>
<proteinExistence type="inferred from homology"/>
<protein>
    <recommendedName>
        <fullName evidence="10">Large-conductance mechanosensitive channel</fullName>
    </recommendedName>
</protein>
<evidence type="ECO:0000256" key="2">
    <source>
        <dbReference type="ARBA" id="ARBA00007254"/>
    </source>
</evidence>
<evidence type="ECO:0000313" key="11">
    <source>
        <dbReference type="EMBL" id="QSX08864.1"/>
    </source>
</evidence>
<dbReference type="InterPro" id="IPR037673">
    <property type="entry name" value="MSC/AndL"/>
</dbReference>
<dbReference type="PRINTS" id="PR01264">
    <property type="entry name" value="MECHCHANNEL"/>
</dbReference>